<evidence type="ECO:0000313" key="4">
    <source>
        <dbReference type="Proteomes" id="UP000800200"/>
    </source>
</evidence>
<sequence length="101" mass="11965">WSAKDDDALMAARASGYNWNQIAARYFPPKTPNACRKRYERLMERRNTEERDGVKVETMVEAYMEVRQEVWSVLAARVGEKWALVERMVRFRPDQQVRGKI</sequence>
<evidence type="ECO:0000259" key="2">
    <source>
        <dbReference type="PROSITE" id="PS51294"/>
    </source>
</evidence>
<dbReference type="EMBL" id="ML994638">
    <property type="protein sequence ID" value="KAF2184282.1"/>
    <property type="molecule type" value="Genomic_DNA"/>
</dbReference>
<dbReference type="Proteomes" id="UP000800200">
    <property type="component" value="Unassembled WGS sequence"/>
</dbReference>
<accession>A0A6A6E0S7</accession>
<feature type="domain" description="HTH myb-type" evidence="2">
    <location>
        <begin position="1"/>
        <end position="47"/>
    </location>
</feature>
<dbReference type="InterPro" id="IPR001005">
    <property type="entry name" value="SANT/Myb"/>
</dbReference>
<dbReference type="AlphaFoldDB" id="A0A6A6E0S7"/>
<evidence type="ECO:0000259" key="1">
    <source>
        <dbReference type="PROSITE" id="PS50090"/>
    </source>
</evidence>
<feature type="domain" description="Myb-like" evidence="1">
    <location>
        <begin position="1"/>
        <end position="43"/>
    </location>
</feature>
<keyword evidence="4" id="KW-1185">Reference proteome</keyword>
<dbReference type="PROSITE" id="PS51294">
    <property type="entry name" value="HTH_MYB"/>
    <property type="match status" value="1"/>
</dbReference>
<gene>
    <name evidence="3" type="ORF">K469DRAFT_580075</name>
</gene>
<dbReference type="SUPFAM" id="SSF46689">
    <property type="entry name" value="Homeodomain-like"/>
    <property type="match status" value="1"/>
</dbReference>
<name>A0A6A6E0S7_9PEZI</name>
<protein>
    <submittedName>
        <fullName evidence="3">Uncharacterized protein</fullName>
    </submittedName>
</protein>
<organism evidence="3 4">
    <name type="scientific">Zopfia rhizophila CBS 207.26</name>
    <dbReference type="NCBI Taxonomy" id="1314779"/>
    <lineage>
        <taxon>Eukaryota</taxon>
        <taxon>Fungi</taxon>
        <taxon>Dikarya</taxon>
        <taxon>Ascomycota</taxon>
        <taxon>Pezizomycotina</taxon>
        <taxon>Dothideomycetes</taxon>
        <taxon>Dothideomycetes incertae sedis</taxon>
        <taxon>Zopfiaceae</taxon>
        <taxon>Zopfia</taxon>
    </lineage>
</organism>
<dbReference type="CDD" id="cd00167">
    <property type="entry name" value="SANT"/>
    <property type="match status" value="1"/>
</dbReference>
<dbReference type="InterPro" id="IPR009057">
    <property type="entry name" value="Homeodomain-like_sf"/>
</dbReference>
<dbReference type="Pfam" id="PF13921">
    <property type="entry name" value="Myb_DNA-bind_6"/>
    <property type="match status" value="1"/>
</dbReference>
<dbReference type="PROSITE" id="PS50090">
    <property type="entry name" value="MYB_LIKE"/>
    <property type="match status" value="1"/>
</dbReference>
<reference evidence="3" key="1">
    <citation type="journal article" date="2020" name="Stud. Mycol.">
        <title>101 Dothideomycetes genomes: a test case for predicting lifestyles and emergence of pathogens.</title>
        <authorList>
            <person name="Haridas S."/>
            <person name="Albert R."/>
            <person name="Binder M."/>
            <person name="Bloem J."/>
            <person name="Labutti K."/>
            <person name="Salamov A."/>
            <person name="Andreopoulos B."/>
            <person name="Baker S."/>
            <person name="Barry K."/>
            <person name="Bills G."/>
            <person name="Bluhm B."/>
            <person name="Cannon C."/>
            <person name="Castanera R."/>
            <person name="Culley D."/>
            <person name="Daum C."/>
            <person name="Ezra D."/>
            <person name="Gonzalez J."/>
            <person name="Henrissat B."/>
            <person name="Kuo A."/>
            <person name="Liang C."/>
            <person name="Lipzen A."/>
            <person name="Lutzoni F."/>
            <person name="Magnuson J."/>
            <person name="Mondo S."/>
            <person name="Nolan M."/>
            <person name="Ohm R."/>
            <person name="Pangilinan J."/>
            <person name="Park H.-J."/>
            <person name="Ramirez L."/>
            <person name="Alfaro M."/>
            <person name="Sun H."/>
            <person name="Tritt A."/>
            <person name="Yoshinaga Y."/>
            <person name="Zwiers L.-H."/>
            <person name="Turgeon B."/>
            <person name="Goodwin S."/>
            <person name="Spatafora J."/>
            <person name="Crous P."/>
            <person name="Grigoriev I."/>
        </authorList>
    </citation>
    <scope>NUCLEOTIDE SEQUENCE</scope>
    <source>
        <strain evidence="3">CBS 207.26</strain>
    </source>
</reference>
<dbReference type="Gene3D" id="1.10.10.60">
    <property type="entry name" value="Homeodomain-like"/>
    <property type="match status" value="1"/>
</dbReference>
<feature type="non-terminal residue" evidence="3">
    <location>
        <position position="1"/>
    </location>
</feature>
<dbReference type="InterPro" id="IPR017930">
    <property type="entry name" value="Myb_dom"/>
</dbReference>
<proteinExistence type="predicted"/>
<dbReference type="OrthoDB" id="4151352at2759"/>
<evidence type="ECO:0000313" key="3">
    <source>
        <dbReference type="EMBL" id="KAF2184282.1"/>
    </source>
</evidence>